<dbReference type="InterPro" id="IPR021379">
    <property type="entry name" value="DUF3012"/>
</dbReference>
<dbReference type="Pfam" id="PF11216">
    <property type="entry name" value="DUF3012"/>
    <property type="match status" value="1"/>
</dbReference>
<gene>
    <name evidence="2" type="ORF">GCM10008111_22960</name>
</gene>
<dbReference type="RefSeq" id="WP_189483368.1">
    <property type="nucleotide sequence ID" value="NZ_BMYR01000009.1"/>
</dbReference>
<protein>
    <recommendedName>
        <fullName evidence="4">DUF3012 domain-containing protein</fullName>
    </recommendedName>
</protein>
<keyword evidence="3" id="KW-1185">Reference proteome</keyword>
<keyword evidence="1" id="KW-0732">Signal</keyword>
<reference evidence="3" key="1">
    <citation type="journal article" date="2019" name="Int. J. Syst. Evol. Microbiol.">
        <title>The Global Catalogue of Microorganisms (GCM) 10K type strain sequencing project: providing services to taxonomists for standard genome sequencing and annotation.</title>
        <authorList>
            <consortium name="The Broad Institute Genomics Platform"/>
            <consortium name="The Broad Institute Genome Sequencing Center for Infectious Disease"/>
            <person name="Wu L."/>
            <person name="Ma J."/>
        </authorList>
    </citation>
    <scope>NUCLEOTIDE SEQUENCE [LARGE SCALE GENOMIC DNA]</scope>
    <source>
        <strain evidence="3">KCTC 23723</strain>
    </source>
</reference>
<evidence type="ECO:0000313" key="2">
    <source>
        <dbReference type="EMBL" id="GGW66397.1"/>
    </source>
</evidence>
<sequence>MKKIAVLAIVSLALMTGCAPEVGSEKWCKAMEAKPKGDWTANEVKDFAKHCIFKTTE</sequence>
<evidence type="ECO:0000256" key="1">
    <source>
        <dbReference type="SAM" id="SignalP"/>
    </source>
</evidence>
<proteinExistence type="predicted"/>
<evidence type="ECO:0008006" key="4">
    <source>
        <dbReference type="Google" id="ProtNLM"/>
    </source>
</evidence>
<dbReference type="Proteomes" id="UP000634667">
    <property type="component" value="Unassembled WGS sequence"/>
</dbReference>
<dbReference type="PROSITE" id="PS51257">
    <property type="entry name" value="PROKAR_LIPOPROTEIN"/>
    <property type="match status" value="1"/>
</dbReference>
<evidence type="ECO:0000313" key="3">
    <source>
        <dbReference type="Proteomes" id="UP000634667"/>
    </source>
</evidence>
<feature type="chain" id="PRO_5045590776" description="DUF3012 domain-containing protein" evidence="1">
    <location>
        <begin position="20"/>
        <end position="57"/>
    </location>
</feature>
<feature type="signal peptide" evidence="1">
    <location>
        <begin position="1"/>
        <end position="19"/>
    </location>
</feature>
<dbReference type="EMBL" id="BMYR01000009">
    <property type="protein sequence ID" value="GGW66397.1"/>
    <property type="molecule type" value="Genomic_DNA"/>
</dbReference>
<organism evidence="2 3">
    <name type="scientific">Alishewanella tabrizica</name>
    <dbReference type="NCBI Taxonomy" id="671278"/>
    <lineage>
        <taxon>Bacteria</taxon>
        <taxon>Pseudomonadati</taxon>
        <taxon>Pseudomonadota</taxon>
        <taxon>Gammaproteobacteria</taxon>
        <taxon>Alteromonadales</taxon>
        <taxon>Alteromonadaceae</taxon>
        <taxon>Alishewanella</taxon>
    </lineage>
</organism>
<accession>A0ABQ2WT62</accession>
<name>A0ABQ2WT62_9ALTE</name>
<comment type="caution">
    <text evidence="2">The sequence shown here is derived from an EMBL/GenBank/DDBJ whole genome shotgun (WGS) entry which is preliminary data.</text>
</comment>